<organism evidence="1">
    <name type="scientific">Human immunodeficiency virus type 1</name>
    <name type="common">HIV-1</name>
    <dbReference type="NCBI Taxonomy" id="11676"/>
    <lineage>
        <taxon>Viruses</taxon>
        <taxon>Riboviria</taxon>
        <taxon>Pararnavirae</taxon>
        <taxon>Artverviricota</taxon>
        <taxon>Revtraviricetes</taxon>
        <taxon>Ortervirales</taxon>
        <taxon>Retroviridae</taxon>
        <taxon>Orthoretrovirinae</taxon>
        <taxon>Lentivirus</taxon>
        <taxon>Lentivirus humimdef1</taxon>
    </lineage>
</organism>
<dbReference type="EMBL" id="DQ149274">
    <property type="protein sequence ID" value="AAZ94967.1"/>
    <property type="molecule type" value="Genomic_DNA"/>
</dbReference>
<feature type="non-terminal residue" evidence="1">
    <location>
        <position position="105"/>
    </location>
</feature>
<evidence type="ECO:0000313" key="1">
    <source>
        <dbReference type="EMBL" id="AAZ94967.1"/>
    </source>
</evidence>
<dbReference type="SUPFAM" id="SSF53098">
    <property type="entry name" value="Ribonuclease H-like"/>
    <property type="match status" value="1"/>
</dbReference>
<dbReference type="InterPro" id="IPR012337">
    <property type="entry name" value="RNaseH-like_sf"/>
</dbReference>
<feature type="non-terminal residue" evidence="1">
    <location>
        <position position="1"/>
    </location>
</feature>
<reference evidence="1" key="1">
    <citation type="submission" date="2005-07" db="EMBL/GenBank/DDBJ databases">
        <title>Genetic Diversity of HIV-1 in Northern Kenya.</title>
        <authorList>
            <person name="Khamadi S.A."/>
            <person name="Ochieng W."/>
            <person name="Lihana R.W."/>
            <person name="Kiptoo M.K."/>
            <person name="Kinyua J.G."/>
            <person name="Lagat N."/>
            <person name="Muriuki J."/>
            <person name="Mwangi J."/>
            <person name="Pelle R."/>
            <person name="Muigai A."/>
            <person name="Carter J."/>
            <person name="Yamada R."/>
            <person name="Mpoke S."/>
        </authorList>
    </citation>
    <scope>NUCLEOTIDE SEQUENCE</scope>
    <source>
        <strain evidence="1">MYDH062</strain>
    </source>
</reference>
<gene>
    <name evidence="1" type="primary">pol</name>
</gene>
<name>Q3S8K2_HV1</name>
<sequence>IEAEVIPESTGTGKSILYTGNSQEDGQPKSYIQIMAVISPVLQLRQPVGGQVSNRNLEFPTSPKVRESLNLCITELKKIIGQVREQAEHLKTVVQMAVFIHNFSN</sequence>
<accession>Q3S8K2</accession>
<organismHost>
    <name type="scientific">Homo sapiens</name>
    <name type="common">Human</name>
    <dbReference type="NCBI Taxonomy" id="9606"/>
</organismHost>
<proteinExistence type="predicted"/>
<protein>
    <submittedName>
        <fullName evidence="1">Integrase</fullName>
    </submittedName>
</protein>